<feature type="transmembrane region" description="Helical" evidence="1">
    <location>
        <begin position="7"/>
        <end position="28"/>
    </location>
</feature>
<keyword evidence="1" id="KW-0472">Membrane</keyword>
<organism evidence="2 3">
    <name type="scientific">Heterorhabditis bacteriophora</name>
    <name type="common">Entomopathogenic nematode worm</name>
    <dbReference type="NCBI Taxonomy" id="37862"/>
    <lineage>
        <taxon>Eukaryota</taxon>
        <taxon>Metazoa</taxon>
        <taxon>Ecdysozoa</taxon>
        <taxon>Nematoda</taxon>
        <taxon>Chromadorea</taxon>
        <taxon>Rhabditida</taxon>
        <taxon>Rhabditina</taxon>
        <taxon>Rhabditomorpha</taxon>
        <taxon>Strongyloidea</taxon>
        <taxon>Heterorhabditidae</taxon>
        <taxon>Heterorhabditis</taxon>
    </lineage>
</organism>
<reference evidence="3" key="1">
    <citation type="submission" date="2016-11" db="UniProtKB">
        <authorList>
            <consortium name="WormBaseParasite"/>
        </authorList>
    </citation>
    <scope>IDENTIFICATION</scope>
</reference>
<protein>
    <submittedName>
        <fullName evidence="3">Secreted protein</fullName>
    </submittedName>
</protein>
<proteinExistence type="predicted"/>
<sequence length="77" mass="8887">MIFIPLLFCSPLFFIIVTTPFSIIFIILDLDSLTTSLLDWLLIYSLSSSDSLLDLRVSIKLLIVSRYFLYSTLFCLK</sequence>
<keyword evidence="1" id="KW-0812">Transmembrane</keyword>
<dbReference type="WBParaSite" id="Hba_09623">
    <property type="protein sequence ID" value="Hba_09623"/>
    <property type="gene ID" value="Hba_09623"/>
</dbReference>
<keyword evidence="1" id="KW-1133">Transmembrane helix</keyword>
<evidence type="ECO:0000313" key="3">
    <source>
        <dbReference type="WBParaSite" id="Hba_09623"/>
    </source>
</evidence>
<dbReference type="AlphaFoldDB" id="A0A1I7WWR5"/>
<evidence type="ECO:0000256" key="1">
    <source>
        <dbReference type="SAM" id="Phobius"/>
    </source>
</evidence>
<accession>A0A1I7WWR5</accession>
<dbReference type="Proteomes" id="UP000095283">
    <property type="component" value="Unplaced"/>
</dbReference>
<evidence type="ECO:0000313" key="2">
    <source>
        <dbReference type="Proteomes" id="UP000095283"/>
    </source>
</evidence>
<keyword evidence="2" id="KW-1185">Reference proteome</keyword>
<name>A0A1I7WWR5_HETBA</name>